<sequence length="82" mass="8999">MRLAELIILLCLSSLAFGSDAVARTTILTAMNGAKEETSSETLDAGDKHKSKRLHFRSEEYNSTSAEDKRVVPTGPNPLHNR</sequence>
<comment type="caution">
    <text evidence="3">The sequence shown here is derived from an EMBL/GenBank/DDBJ whole genome shotgun (WGS) entry which is preliminary data.</text>
</comment>
<feature type="compositionally biased region" description="Basic and acidic residues" evidence="1">
    <location>
        <begin position="56"/>
        <end position="71"/>
    </location>
</feature>
<feature type="region of interest" description="Disordered" evidence="1">
    <location>
        <begin position="35"/>
        <end position="82"/>
    </location>
</feature>
<evidence type="ECO:0000313" key="4">
    <source>
        <dbReference type="Proteomes" id="UP000516437"/>
    </source>
</evidence>
<dbReference type="Proteomes" id="UP000516437">
    <property type="component" value="Chromosome 8"/>
</dbReference>
<feature type="signal peptide" evidence="2">
    <location>
        <begin position="1"/>
        <end position="18"/>
    </location>
</feature>
<dbReference type="AlphaFoldDB" id="A0A6A1UV31"/>
<proteinExistence type="predicted"/>
<evidence type="ECO:0000313" key="3">
    <source>
        <dbReference type="EMBL" id="KAB1204314.1"/>
    </source>
</evidence>
<dbReference type="OrthoDB" id="749487at2759"/>
<gene>
    <name evidence="3" type="ORF">CJ030_MR8G014235</name>
</gene>
<dbReference type="EMBL" id="RXIC02000026">
    <property type="protein sequence ID" value="KAB1204314.1"/>
    <property type="molecule type" value="Genomic_DNA"/>
</dbReference>
<evidence type="ECO:0000256" key="1">
    <source>
        <dbReference type="SAM" id="MobiDB-lite"/>
    </source>
</evidence>
<accession>A0A6A1UV31</accession>
<name>A0A6A1UV31_9ROSI</name>
<keyword evidence="4" id="KW-1185">Reference proteome</keyword>
<protein>
    <submittedName>
        <fullName evidence="3">Uncharacterized protein</fullName>
    </submittedName>
</protein>
<evidence type="ECO:0000256" key="2">
    <source>
        <dbReference type="SAM" id="SignalP"/>
    </source>
</evidence>
<keyword evidence="2" id="KW-0732">Signal</keyword>
<organism evidence="3 4">
    <name type="scientific">Morella rubra</name>
    <name type="common">Chinese bayberry</name>
    <dbReference type="NCBI Taxonomy" id="262757"/>
    <lineage>
        <taxon>Eukaryota</taxon>
        <taxon>Viridiplantae</taxon>
        <taxon>Streptophyta</taxon>
        <taxon>Embryophyta</taxon>
        <taxon>Tracheophyta</taxon>
        <taxon>Spermatophyta</taxon>
        <taxon>Magnoliopsida</taxon>
        <taxon>eudicotyledons</taxon>
        <taxon>Gunneridae</taxon>
        <taxon>Pentapetalae</taxon>
        <taxon>rosids</taxon>
        <taxon>fabids</taxon>
        <taxon>Fagales</taxon>
        <taxon>Myricaceae</taxon>
        <taxon>Morella</taxon>
    </lineage>
</organism>
<feature type="chain" id="PRO_5025584806" evidence="2">
    <location>
        <begin position="19"/>
        <end position="82"/>
    </location>
</feature>
<reference evidence="3 4" key="1">
    <citation type="journal article" date="2019" name="Plant Biotechnol. J.">
        <title>The red bayberry genome and genetic basis of sex determination.</title>
        <authorList>
            <person name="Jia H.M."/>
            <person name="Jia H.J."/>
            <person name="Cai Q.L."/>
            <person name="Wang Y."/>
            <person name="Zhao H.B."/>
            <person name="Yang W.F."/>
            <person name="Wang G.Y."/>
            <person name="Li Y.H."/>
            <person name="Zhan D.L."/>
            <person name="Shen Y.T."/>
            <person name="Niu Q.F."/>
            <person name="Chang L."/>
            <person name="Qiu J."/>
            <person name="Zhao L."/>
            <person name="Xie H.B."/>
            <person name="Fu W.Y."/>
            <person name="Jin J."/>
            <person name="Li X.W."/>
            <person name="Jiao Y."/>
            <person name="Zhou C.C."/>
            <person name="Tu T."/>
            <person name="Chai C.Y."/>
            <person name="Gao J.L."/>
            <person name="Fan L.J."/>
            <person name="van de Weg E."/>
            <person name="Wang J.Y."/>
            <person name="Gao Z.S."/>
        </authorList>
    </citation>
    <scope>NUCLEOTIDE SEQUENCE [LARGE SCALE GENOMIC DNA]</scope>
    <source>
        <tissue evidence="3">Leaves</tissue>
    </source>
</reference>